<evidence type="ECO:0008006" key="3">
    <source>
        <dbReference type="Google" id="ProtNLM"/>
    </source>
</evidence>
<keyword evidence="2" id="KW-1185">Reference proteome</keyword>
<protein>
    <recommendedName>
        <fullName evidence="3">Cellulase</fullName>
    </recommendedName>
</protein>
<sequence>SPQLALGVAMAKYHFAWYKGGGSEMDLESVKDAADLMYASIQFSQCDRPELPAEVWKQRMCSARWPYAVMLYSELGREYASRYLTEQ</sequence>
<reference evidence="1" key="1">
    <citation type="submission" date="2021-02" db="EMBL/GenBank/DDBJ databases">
        <authorList>
            <person name="Dougan E. K."/>
            <person name="Rhodes N."/>
            <person name="Thang M."/>
            <person name="Chan C."/>
        </authorList>
    </citation>
    <scope>NUCLEOTIDE SEQUENCE</scope>
</reference>
<organism evidence="1 2">
    <name type="scientific">Polarella glacialis</name>
    <name type="common">Dinoflagellate</name>
    <dbReference type="NCBI Taxonomy" id="89957"/>
    <lineage>
        <taxon>Eukaryota</taxon>
        <taxon>Sar</taxon>
        <taxon>Alveolata</taxon>
        <taxon>Dinophyceae</taxon>
        <taxon>Suessiales</taxon>
        <taxon>Suessiaceae</taxon>
        <taxon>Polarella</taxon>
    </lineage>
</organism>
<feature type="non-terminal residue" evidence="1">
    <location>
        <position position="87"/>
    </location>
</feature>
<proteinExistence type="predicted"/>
<feature type="non-terminal residue" evidence="1">
    <location>
        <position position="1"/>
    </location>
</feature>
<accession>A0A813FNU7</accession>
<evidence type="ECO:0000313" key="2">
    <source>
        <dbReference type="Proteomes" id="UP000654075"/>
    </source>
</evidence>
<name>A0A813FNU7_POLGL</name>
<dbReference type="AlphaFoldDB" id="A0A813FNU7"/>
<dbReference type="EMBL" id="CAJNNV010025562">
    <property type="protein sequence ID" value="CAE8615100.1"/>
    <property type="molecule type" value="Genomic_DNA"/>
</dbReference>
<evidence type="ECO:0000313" key="1">
    <source>
        <dbReference type="EMBL" id="CAE8615100.1"/>
    </source>
</evidence>
<gene>
    <name evidence="1" type="ORF">PGLA1383_LOCUS32817</name>
</gene>
<dbReference type="Proteomes" id="UP000654075">
    <property type="component" value="Unassembled WGS sequence"/>
</dbReference>
<comment type="caution">
    <text evidence="1">The sequence shown here is derived from an EMBL/GenBank/DDBJ whole genome shotgun (WGS) entry which is preliminary data.</text>
</comment>